<evidence type="ECO:0000313" key="3">
    <source>
        <dbReference type="Proteomes" id="UP000321934"/>
    </source>
</evidence>
<evidence type="ECO:0000256" key="1">
    <source>
        <dbReference type="SAM" id="MobiDB-lite"/>
    </source>
</evidence>
<sequence length="75" mass="8257">MKSNVSKNARTDRKKAENKKYKGRDIVPARIILQGKRNGFMGACFAGTTEIVSFEGKPLPWSVIIGTSRSESNPS</sequence>
<dbReference type="EMBL" id="CP029077">
    <property type="protein sequence ID" value="QED23631.1"/>
    <property type="molecule type" value="Genomic_DNA"/>
</dbReference>
<accession>A0A5B8XHU6</accession>
<feature type="compositionally biased region" description="Basic and acidic residues" evidence="1">
    <location>
        <begin position="9"/>
        <end position="21"/>
    </location>
</feature>
<protein>
    <submittedName>
        <fullName evidence="2">Uncharacterized protein</fullName>
    </submittedName>
</protein>
<keyword evidence="3" id="KW-1185">Reference proteome</keyword>
<reference evidence="2 3" key="1">
    <citation type="journal article" date="2019" name="ISME J.">
        <title>Deianiraea, an extracellular bacterium associated with the ciliate Paramecium, suggests an alternative scenario for the evolution of Rickettsiales.</title>
        <authorList>
            <person name="Castelli M."/>
            <person name="Sabaneyeva E."/>
            <person name="Lanzoni O."/>
            <person name="Lebedeva N."/>
            <person name="Floriano A.M."/>
            <person name="Gaiarsa S."/>
            <person name="Benken K."/>
            <person name="Modeo L."/>
            <person name="Bandi C."/>
            <person name="Potekhin A."/>
            <person name="Sassera D."/>
            <person name="Petroni G."/>
        </authorList>
    </citation>
    <scope>NUCLEOTIDE SEQUENCE [LARGE SCALE GENOMIC DNA]</scope>
    <source>
        <strain evidence="2">CyL4-1</strain>
    </source>
</reference>
<feature type="region of interest" description="Disordered" evidence="1">
    <location>
        <begin position="1"/>
        <end position="21"/>
    </location>
</feature>
<proteinExistence type="predicted"/>
<dbReference type="AlphaFoldDB" id="A0A5B8XHU6"/>
<dbReference type="RefSeq" id="WP_146820895.1">
    <property type="nucleotide sequence ID" value="NZ_CP029077.1"/>
</dbReference>
<dbReference type="Proteomes" id="UP000321934">
    <property type="component" value="Chromosome"/>
</dbReference>
<gene>
    <name evidence="2" type="ORF">Deia_00844</name>
</gene>
<organism evidence="2 3">
    <name type="scientific">Candidatus Deianiraea vastatrix</name>
    <dbReference type="NCBI Taxonomy" id="2163644"/>
    <lineage>
        <taxon>Bacteria</taxon>
        <taxon>Pseudomonadati</taxon>
        <taxon>Pseudomonadota</taxon>
        <taxon>Alphaproteobacteria</taxon>
        <taxon>Rickettsiales</taxon>
        <taxon>Candidatus Deianiraeaceae</taxon>
        <taxon>Candidatus Deianiraea</taxon>
    </lineage>
</organism>
<name>A0A5B8XHU6_9RICK</name>
<evidence type="ECO:0000313" key="2">
    <source>
        <dbReference type="EMBL" id="QED23631.1"/>
    </source>
</evidence>